<keyword evidence="1" id="KW-0805">Transcription regulation</keyword>
<dbReference type="InterPro" id="IPR036388">
    <property type="entry name" value="WH-like_DNA-bd_sf"/>
</dbReference>
<gene>
    <name evidence="6" type="ORF">ACFP3M_00445</name>
</gene>
<dbReference type="EMBL" id="JBHSPW010000001">
    <property type="protein sequence ID" value="MFC5891298.1"/>
    <property type="molecule type" value="Genomic_DNA"/>
</dbReference>
<dbReference type="SMART" id="SM00347">
    <property type="entry name" value="HTH_MARR"/>
    <property type="match status" value="1"/>
</dbReference>
<dbReference type="PANTHER" id="PTHR33164:SF43">
    <property type="entry name" value="HTH-TYPE TRANSCRIPTIONAL REPRESSOR YETL"/>
    <property type="match status" value="1"/>
</dbReference>
<accession>A0ABW1FC74</accession>
<keyword evidence="3" id="KW-0804">Transcription</keyword>
<dbReference type="Pfam" id="PF12802">
    <property type="entry name" value="MarR_2"/>
    <property type="match status" value="1"/>
</dbReference>
<keyword evidence="7" id="KW-1185">Reference proteome</keyword>
<organism evidence="6 7">
    <name type="scientific">Streptomyces ramulosus</name>
    <dbReference type="NCBI Taxonomy" id="47762"/>
    <lineage>
        <taxon>Bacteria</taxon>
        <taxon>Bacillati</taxon>
        <taxon>Actinomycetota</taxon>
        <taxon>Actinomycetes</taxon>
        <taxon>Kitasatosporales</taxon>
        <taxon>Streptomycetaceae</taxon>
        <taxon>Streptomyces</taxon>
    </lineage>
</organism>
<dbReference type="PRINTS" id="PR00598">
    <property type="entry name" value="HTHMARR"/>
</dbReference>
<protein>
    <submittedName>
        <fullName evidence="6">MarR family winged helix-turn-helix transcriptional regulator</fullName>
    </submittedName>
</protein>
<evidence type="ECO:0000313" key="7">
    <source>
        <dbReference type="Proteomes" id="UP001596241"/>
    </source>
</evidence>
<dbReference type="RefSeq" id="WP_345082243.1">
    <property type="nucleotide sequence ID" value="NZ_BAAAWG010000006.1"/>
</dbReference>
<feature type="region of interest" description="Disordered" evidence="4">
    <location>
        <begin position="184"/>
        <end position="243"/>
    </location>
</feature>
<dbReference type="SUPFAM" id="SSF46785">
    <property type="entry name" value="Winged helix' DNA-binding domain"/>
    <property type="match status" value="1"/>
</dbReference>
<reference evidence="7" key="1">
    <citation type="journal article" date="2019" name="Int. J. Syst. Evol. Microbiol.">
        <title>The Global Catalogue of Microorganisms (GCM) 10K type strain sequencing project: providing services to taxonomists for standard genome sequencing and annotation.</title>
        <authorList>
            <consortium name="The Broad Institute Genomics Platform"/>
            <consortium name="The Broad Institute Genome Sequencing Center for Infectious Disease"/>
            <person name="Wu L."/>
            <person name="Ma J."/>
        </authorList>
    </citation>
    <scope>NUCLEOTIDE SEQUENCE [LARGE SCALE GENOMIC DNA]</scope>
    <source>
        <strain evidence="7">CGMCC 1.15809</strain>
    </source>
</reference>
<evidence type="ECO:0000256" key="4">
    <source>
        <dbReference type="SAM" id="MobiDB-lite"/>
    </source>
</evidence>
<sequence>MSTDGETVPLGTVPPAVLRPGFQSWLALVHSYGSVAKTLDRRLVRDLGMSLAWFEVLVLLHTAPGGRRRLLELSRLLVVSKASVSKLIDRMERAGLVRRESSDEDRRAVFAAVTADGRAALEEALPVQVANVEDCFSGLLDDRDHADLVRILGKVTAHYAGGEDGVPSTPSTVLLGAAARQAEAARAAETGERAAEPAASAGTAGAEPGAEPAPAEPVTEPVTGTAAARSRSPRARSGTRQPV</sequence>
<comment type="caution">
    <text evidence="6">The sequence shown here is derived from an EMBL/GenBank/DDBJ whole genome shotgun (WGS) entry which is preliminary data.</text>
</comment>
<dbReference type="Gene3D" id="1.10.10.10">
    <property type="entry name" value="Winged helix-like DNA-binding domain superfamily/Winged helix DNA-binding domain"/>
    <property type="match status" value="1"/>
</dbReference>
<evidence type="ECO:0000256" key="1">
    <source>
        <dbReference type="ARBA" id="ARBA00023015"/>
    </source>
</evidence>
<name>A0ABW1FC74_9ACTN</name>
<evidence type="ECO:0000256" key="3">
    <source>
        <dbReference type="ARBA" id="ARBA00023163"/>
    </source>
</evidence>
<dbReference type="InterPro" id="IPR039422">
    <property type="entry name" value="MarR/SlyA-like"/>
</dbReference>
<proteinExistence type="predicted"/>
<keyword evidence="2" id="KW-0238">DNA-binding</keyword>
<feature type="compositionally biased region" description="Low complexity" evidence="4">
    <location>
        <begin position="196"/>
        <end position="243"/>
    </location>
</feature>
<dbReference type="PANTHER" id="PTHR33164">
    <property type="entry name" value="TRANSCRIPTIONAL REGULATOR, MARR FAMILY"/>
    <property type="match status" value="1"/>
</dbReference>
<dbReference type="InterPro" id="IPR023187">
    <property type="entry name" value="Tscrpt_reg_MarR-type_CS"/>
</dbReference>
<evidence type="ECO:0000256" key="2">
    <source>
        <dbReference type="ARBA" id="ARBA00023125"/>
    </source>
</evidence>
<evidence type="ECO:0000313" key="6">
    <source>
        <dbReference type="EMBL" id="MFC5891298.1"/>
    </source>
</evidence>
<dbReference type="Proteomes" id="UP001596241">
    <property type="component" value="Unassembled WGS sequence"/>
</dbReference>
<dbReference type="PROSITE" id="PS50995">
    <property type="entry name" value="HTH_MARR_2"/>
    <property type="match status" value="1"/>
</dbReference>
<dbReference type="InterPro" id="IPR000835">
    <property type="entry name" value="HTH_MarR-typ"/>
</dbReference>
<dbReference type="InterPro" id="IPR036390">
    <property type="entry name" value="WH_DNA-bd_sf"/>
</dbReference>
<evidence type="ECO:0000259" key="5">
    <source>
        <dbReference type="PROSITE" id="PS50995"/>
    </source>
</evidence>
<feature type="domain" description="HTH marR-type" evidence="5">
    <location>
        <begin position="25"/>
        <end position="157"/>
    </location>
</feature>
<dbReference type="PROSITE" id="PS01117">
    <property type="entry name" value="HTH_MARR_1"/>
    <property type="match status" value="1"/>
</dbReference>